<dbReference type="Pfam" id="PF03446">
    <property type="entry name" value="NAD_binding_2"/>
    <property type="match status" value="1"/>
</dbReference>
<dbReference type="InParanoid" id="B9TPL2"/>
<proteinExistence type="predicted"/>
<sequence>MTTKNADIGLVGLAVMGQNLALNIADHGYTIAVYNRDPKKMLNFIEECKKNEPSHERVVVMPIWLLLY</sequence>
<dbReference type="GO" id="GO:0050661">
    <property type="term" value="F:NADP binding"/>
    <property type="evidence" value="ECO:0007669"/>
    <property type="project" value="InterPro"/>
</dbReference>
<reference evidence="3" key="1">
    <citation type="journal article" date="2010" name="Nat. Biotechnol.">
        <title>Draft genome sequence of the oilseed species Ricinus communis.</title>
        <authorList>
            <person name="Chan A.P."/>
            <person name="Crabtree J."/>
            <person name="Zhao Q."/>
            <person name="Lorenzi H."/>
            <person name="Orvis J."/>
            <person name="Puiu D."/>
            <person name="Melake-Berhan A."/>
            <person name="Jones K.M."/>
            <person name="Redman J."/>
            <person name="Chen G."/>
            <person name="Cahoon E.B."/>
            <person name="Gedil M."/>
            <person name="Stanke M."/>
            <person name="Haas B.J."/>
            <person name="Wortman J.R."/>
            <person name="Fraser-Liggett C.M."/>
            <person name="Ravel J."/>
            <person name="Rabinowicz P.D."/>
        </authorList>
    </citation>
    <scope>NUCLEOTIDE SEQUENCE [LARGE SCALE GENOMIC DNA]</scope>
    <source>
        <strain evidence="3">cv. Hale</strain>
    </source>
</reference>
<evidence type="ECO:0000313" key="3">
    <source>
        <dbReference type="Proteomes" id="UP000008311"/>
    </source>
</evidence>
<dbReference type="InterPro" id="IPR006183">
    <property type="entry name" value="Pgluconate_DH"/>
</dbReference>
<feature type="domain" description="6-phosphogluconate dehydrogenase NADP-binding" evidence="1">
    <location>
        <begin position="7"/>
        <end position="56"/>
    </location>
</feature>
<dbReference type="InterPro" id="IPR006115">
    <property type="entry name" value="6PGDH_NADP-bd"/>
</dbReference>
<dbReference type="EMBL" id="EQ996063">
    <property type="protein sequence ID" value="EEF22203.1"/>
    <property type="molecule type" value="Genomic_DNA"/>
</dbReference>
<dbReference type="SUPFAM" id="SSF51735">
    <property type="entry name" value="NAD(P)-binding Rossmann-fold domains"/>
    <property type="match status" value="1"/>
</dbReference>
<name>B9TPL2_RICCO</name>
<dbReference type="STRING" id="3988.B9TPL2"/>
<dbReference type="InterPro" id="IPR036291">
    <property type="entry name" value="NAD(P)-bd_dom_sf"/>
</dbReference>
<protein>
    <recommendedName>
        <fullName evidence="1">6-phosphogluconate dehydrogenase NADP-binding domain-containing protein</fullName>
    </recommendedName>
</protein>
<dbReference type="AlphaFoldDB" id="B9TPL2"/>
<dbReference type="Gene3D" id="3.40.50.720">
    <property type="entry name" value="NAD(P)-binding Rossmann-like Domain"/>
    <property type="match status" value="1"/>
</dbReference>
<keyword evidence="3" id="KW-1185">Reference proteome</keyword>
<evidence type="ECO:0000259" key="1">
    <source>
        <dbReference type="Pfam" id="PF03446"/>
    </source>
</evidence>
<dbReference type="Proteomes" id="UP000008311">
    <property type="component" value="Unassembled WGS sequence"/>
</dbReference>
<accession>B9TPL2</accession>
<organism evidence="2 3">
    <name type="scientific">Ricinus communis</name>
    <name type="common">Castor bean</name>
    <dbReference type="NCBI Taxonomy" id="3988"/>
    <lineage>
        <taxon>Eukaryota</taxon>
        <taxon>Viridiplantae</taxon>
        <taxon>Streptophyta</taxon>
        <taxon>Embryophyta</taxon>
        <taxon>Tracheophyta</taxon>
        <taxon>Spermatophyta</taxon>
        <taxon>Magnoliopsida</taxon>
        <taxon>eudicotyledons</taxon>
        <taxon>Gunneridae</taxon>
        <taxon>Pentapetalae</taxon>
        <taxon>rosids</taxon>
        <taxon>fabids</taxon>
        <taxon>Malpighiales</taxon>
        <taxon>Euphorbiaceae</taxon>
        <taxon>Acalyphoideae</taxon>
        <taxon>Acalypheae</taxon>
        <taxon>Ricinus</taxon>
    </lineage>
</organism>
<gene>
    <name evidence="2" type="ORF">RCOM_2119710</name>
</gene>
<evidence type="ECO:0000313" key="2">
    <source>
        <dbReference type="EMBL" id="EEF22203.1"/>
    </source>
</evidence>
<dbReference type="GO" id="GO:0004616">
    <property type="term" value="F:phosphogluconate dehydrogenase (decarboxylating) activity"/>
    <property type="evidence" value="ECO:0007669"/>
    <property type="project" value="InterPro"/>
</dbReference>
<dbReference type="PANTHER" id="PTHR11811">
    <property type="entry name" value="6-PHOSPHOGLUCONATE DEHYDROGENASE"/>
    <property type="match status" value="1"/>
</dbReference>